<dbReference type="Gene3D" id="1.10.220.150">
    <property type="entry name" value="Arf GTPase activating protein"/>
    <property type="match status" value="1"/>
</dbReference>
<feature type="domain" description="PH" evidence="7">
    <location>
        <begin position="264"/>
        <end position="359"/>
    </location>
</feature>
<feature type="repeat" description="ANK" evidence="4">
    <location>
        <begin position="577"/>
        <end position="609"/>
    </location>
</feature>
<evidence type="ECO:0000259" key="8">
    <source>
        <dbReference type="PROSITE" id="PS50115"/>
    </source>
</evidence>
<dbReference type="Pfam" id="PF16746">
    <property type="entry name" value="BAR_3"/>
    <property type="match status" value="1"/>
</dbReference>
<keyword evidence="4" id="KW-0040">ANK repeat</keyword>
<evidence type="ECO:0000256" key="5">
    <source>
        <dbReference type="PROSITE-ProRule" id="PRU00288"/>
    </source>
</evidence>
<dbReference type="Proteomes" id="UP001149090">
    <property type="component" value="Unassembled WGS sequence"/>
</dbReference>
<keyword evidence="1" id="KW-0479">Metal-binding</keyword>
<dbReference type="SMART" id="SM00248">
    <property type="entry name" value="ANK"/>
    <property type="match status" value="2"/>
</dbReference>
<dbReference type="SMART" id="SM00233">
    <property type="entry name" value="PH"/>
    <property type="match status" value="1"/>
</dbReference>
<dbReference type="FunFam" id="2.30.29.30:FF:000286">
    <property type="entry name" value="PH-protein kinase domain containing protein"/>
    <property type="match status" value="1"/>
</dbReference>
<name>A0A9Q0L9Y1_ANAIG</name>
<dbReference type="SUPFAM" id="SSF50729">
    <property type="entry name" value="PH domain-like"/>
    <property type="match status" value="1"/>
</dbReference>
<keyword evidence="10" id="KW-1185">Reference proteome</keyword>
<dbReference type="CDD" id="cd13250">
    <property type="entry name" value="PH_ACAP"/>
    <property type="match status" value="1"/>
</dbReference>
<dbReference type="GO" id="GO:0008270">
    <property type="term" value="F:zinc ion binding"/>
    <property type="evidence" value="ECO:0007669"/>
    <property type="project" value="UniProtKB-KW"/>
</dbReference>
<dbReference type="InterPro" id="IPR004148">
    <property type="entry name" value="BAR_dom"/>
</dbReference>
<feature type="compositionally biased region" description="Polar residues" evidence="6">
    <location>
        <begin position="750"/>
        <end position="768"/>
    </location>
</feature>
<feature type="region of interest" description="Disordered" evidence="6">
    <location>
        <begin position="648"/>
        <end position="852"/>
    </location>
</feature>
<dbReference type="Gene3D" id="2.30.29.30">
    <property type="entry name" value="Pleckstrin-homology domain (PH domain)/Phosphotyrosine-binding domain (PTB)"/>
    <property type="match status" value="1"/>
</dbReference>
<dbReference type="InterPro" id="IPR011993">
    <property type="entry name" value="PH-like_dom_sf"/>
</dbReference>
<dbReference type="PROSITE" id="PS50297">
    <property type="entry name" value="ANK_REP_REGION"/>
    <property type="match status" value="1"/>
</dbReference>
<dbReference type="InterPro" id="IPR045258">
    <property type="entry name" value="ACAP1/2/3-like"/>
</dbReference>
<keyword evidence="2 5" id="KW-0863">Zinc-finger</keyword>
<dbReference type="CDD" id="cd08204">
    <property type="entry name" value="ArfGap"/>
    <property type="match status" value="1"/>
</dbReference>
<dbReference type="Pfam" id="PF01412">
    <property type="entry name" value="ArfGap"/>
    <property type="match status" value="1"/>
</dbReference>
<dbReference type="InterPro" id="IPR037278">
    <property type="entry name" value="ARFGAP/RecO"/>
</dbReference>
<dbReference type="SMART" id="SM00105">
    <property type="entry name" value="ArfGap"/>
    <property type="match status" value="1"/>
</dbReference>
<evidence type="ECO:0000256" key="6">
    <source>
        <dbReference type="SAM" id="MobiDB-lite"/>
    </source>
</evidence>
<feature type="compositionally biased region" description="Basic and acidic residues" evidence="6">
    <location>
        <begin position="718"/>
        <end position="739"/>
    </location>
</feature>
<dbReference type="GO" id="GO:0005737">
    <property type="term" value="C:cytoplasm"/>
    <property type="evidence" value="ECO:0007669"/>
    <property type="project" value="InterPro"/>
</dbReference>
<feature type="domain" description="Arf-GAP" evidence="8">
    <location>
        <begin position="378"/>
        <end position="502"/>
    </location>
</feature>
<sequence>MKINLNRIVQDSPHFQAEIRQLENQTKDLHTFLSRIVKLSTQISQAAKVMSNYSRQFADEISSYHRYSFASNADPAFVKQFTWFGSMIHMISESLNLNYSQFEQAFSHPLQEFLDLDFNSAKESRKNLDKISAERDAILAKYISMSSKKDSKKQNEIKKEYRRIQEKYILANFDLESILRQIEQKQKFEFLERICSLMYLQIAYFHQGHDLLNEKKSFLDNLTTNLEDVKKTSDLFSQKKDEKRQKLKKLLSKQDVIQPKNKSDLEKAGYLFKLSSSGVKVWQRRFFVVKNHQIYYYRDWKDLSKVGIVNLTLCSIKPRVDRNRRNCFEIISPQKTYNLQAESEAEAKKWIEIVQNNISAVISNYSENEGKQKNNENEEIIEELKKIPGNNKCSECGAENPEWSSINFGNIVCIECAGIMRSLQKQPMRVRSLLLDKWEPQVVEIMKILGNNKLNGILEANINENRPNPNDDPQIKKKFIERKYEKREFVRNDFVDKEEKDPEKKQQLLNLKCYKAVKEENIEDLFQCLVHGAQVDWKNPNDYDNTPLHIAALGSQEKILELLLLNTFVDINVVNGTRFTPMHSAVLNNNVIALKRLLHYGADLYPSNPQLYHESFVSALELAKNQQYYECLNILNEMKEKHSFIFTDKSANKPMNKESKSSPNAENQRRKNISKKLLPESTMPKRKPPPRPETKIDGGAYLPNDGKIQTQKRSALSKLDHTTSDSDSYTSEREDDGIKRPTRKPPLPPSYSQRKSPTLESQDQNTAPKTPKSLKKPPRPYPQPHPIQKKDGLEFVIQKKGPSPDKLPLPPRIKALNRPRPPKPNIRKSPTNLPDFPKKPLTKFTSLPDKYN</sequence>
<dbReference type="InterPro" id="IPR001164">
    <property type="entry name" value="ArfGAP_dom"/>
</dbReference>
<dbReference type="PANTHER" id="PTHR23180">
    <property type="entry name" value="CENTAURIN/ARF"/>
    <property type="match status" value="1"/>
</dbReference>
<dbReference type="OrthoDB" id="10266696at2759"/>
<dbReference type="SUPFAM" id="SSF48403">
    <property type="entry name" value="Ankyrin repeat"/>
    <property type="match status" value="1"/>
</dbReference>
<dbReference type="InterPro" id="IPR036770">
    <property type="entry name" value="Ankyrin_rpt-contain_sf"/>
</dbReference>
<evidence type="ECO:0000256" key="1">
    <source>
        <dbReference type="ARBA" id="ARBA00022723"/>
    </source>
</evidence>
<dbReference type="PRINTS" id="PR00405">
    <property type="entry name" value="REVINTRACTNG"/>
</dbReference>
<dbReference type="AlphaFoldDB" id="A0A9Q0L9Y1"/>
<keyword evidence="3" id="KW-0862">Zinc</keyword>
<evidence type="ECO:0000256" key="4">
    <source>
        <dbReference type="PROSITE-ProRule" id="PRU00023"/>
    </source>
</evidence>
<dbReference type="GO" id="GO:0005096">
    <property type="term" value="F:GTPase activator activity"/>
    <property type="evidence" value="ECO:0007669"/>
    <property type="project" value="InterPro"/>
</dbReference>
<dbReference type="SUPFAM" id="SSF103657">
    <property type="entry name" value="BAR/IMD domain-like"/>
    <property type="match status" value="1"/>
</dbReference>
<dbReference type="PROSITE" id="PS50003">
    <property type="entry name" value="PH_DOMAIN"/>
    <property type="match status" value="1"/>
</dbReference>
<evidence type="ECO:0000259" key="7">
    <source>
        <dbReference type="PROSITE" id="PS50003"/>
    </source>
</evidence>
<dbReference type="Pfam" id="PF00169">
    <property type="entry name" value="PH"/>
    <property type="match status" value="1"/>
</dbReference>
<protein>
    <submittedName>
        <fullName evidence="9">Centaurin/arf</fullName>
    </submittedName>
</protein>
<organism evidence="9 10">
    <name type="scientific">Anaeramoeba ignava</name>
    <name type="common">Anaerobic marine amoeba</name>
    <dbReference type="NCBI Taxonomy" id="1746090"/>
    <lineage>
        <taxon>Eukaryota</taxon>
        <taxon>Metamonada</taxon>
        <taxon>Anaeramoebidae</taxon>
        <taxon>Anaeramoeba</taxon>
    </lineage>
</organism>
<dbReference type="Gene3D" id="1.20.1270.60">
    <property type="entry name" value="Arfaptin homology (AH) domain/BAR domain"/>
    <property type="match status" value="1"/>
</dbReference>
<dbReference type="PANTHER" id="PTHR23180:SF160">
    <property type="entry name" value="ADP-RIBOSYLATION FACTOR GTPASE-ACTIVATING PROTEIN EFFECTOR PROTEIN 1"/>
    <property type="match status" value="1"/>
</dbReference>
<dbReference type="Pfam" id="PF12796">
    <property type="entry name" value="Ank_2"/>
    <property type="match status" value="1"/>
</dbReference>
<evidence type="ECO:0000313" key="10">
    <source>
        <dbReference type="Proteomes" id="UP001149090"/>
    </source>
</evidence>
<accession>A0A9Q0L9Y1</accession>
<dbReference type="PROSITE" id="PS50115">
    <property type="entry name" value="ARFGAP"/>
    <property type="match status" value="1"/>
</dbReference>
<dbReference type="InterPro" id="IPR038508">
    <property type="entry name" value="ArfGAP_dom_sf"/>
</dbReference>
<comment type="caution">
    <text evidence="9">The sequence shown here is derived from an EMBL/GenBank/DDBJ whole genome shotgun (WGS) entry which is preliminary data.</text>
</comment>
<evidence type="ECO:0000256" key="3">
    <source>
        <dbReference type="ARBA" id="ARBA00022833"/>
    </source>
</evidence>
<dbReference type="EMBL" id="JAPDFW010000110">
    <property type="protein sequence ID" value="KAJ5069017.1"/>
    <property type="molecule type" value="Genomic_DNA"/>
</dbReference>
<dbReference type="PROSITE" id="PS50088">
    <property type="entry name" value="ANK_REPEAT"/>
    <property type="match status" value="2"/>
</dbReference>
<feature type="repeat" description="ANK" evidence="4">
    <location>
        <begin position="543"/>
        <end position="576"/>
    </location>
</feature>
<dbReference type="OMA" id="PLDCQRI"/>
<proteinExistence type="predicted"/>
<evidence type="ECO:0000313" key="9">
    <source>
        <dbReference type="EMBL" id="KAJ5069017.1"/>
    </source>
</evidence>
<dbReference type="InterPro" id="IPR001849">
    <property type="entry name" value="PH_domain"/>
</dbReference>
<reference evidence="9" key="1">
    <citation type="submission" date="2022-10" db="EMBL/GenBank/DDBJ databases">
        <title>Novel sulphate-reducing endosymbionts in the free-living metamonad Anaeramoeba.</title>
        <authorList>
            <person name="Jerlstrom-Hultqvist J."/>
            <person name="Cepicka I."/>
            <person name="Gallot-Lavallee L."/>
            <person name="Salas-Leiva D."/>
            <person name="Curtis B.A."/>
            <person name="Zahonova K."/>
            <person name="Pipaliya S."/>
            <person name="Dacks J."/>
            <person name="Roger A.J."/>
        </authorList>
    </citation>
    <scope>NUCLEOTIDE SEQUENCE</scope>
    <source>
        <strain evidence="9">BMAN</strain>
    </source>
</reference>
<evidence type="ECO:0000256" key="2">
    <source>
        <dbReference type="ARBA" id="ARBA00022771"/>
    </source>
</evidence>
<dbReference type="SUPFAM" id="SSF57863">
    <property type="entry name" value="ArfGap/RecO-like zinc finger"/>
    <property type="match status" value="1"/>
</dbReference>
<gene>
    <name evidence="9" type="ORF">M0811_12054</name>
</gene>
<dbReference type="InterPro" id="IPR002110">
    <property type="entry name" value="Ankyrin_rpt"/>
</dbReference>
<dbReference type="Gene3D" id="1.25.40.20">
    <property type="entry name" value="Ankyrin repeat-containing domain"/>
    <property type="match status" value="1"/>
</dbReference>
<dbReference type="InterPro" id="IPR027267">
    <property type="entry name" value="AH/BAR_dom_sf"/>
</dbReference>